<organism evidence="1 2">
    <name type="scientific">Caerostris darwini</name>
    <dbReference type="NCBI Taxonomy" id="1538125"/>
    <lineage>
        <taxon>Eukaryota</taxon>
        <taxon>Metazoa</taxon>
        <taxon>Ecdysozoa</taxon>
        <taxon>Arthropoda</taxon>
        <taxon>Chelicerata</taxon>
        <taxon>Arachnida</taxon>
        <taxon>Araneae</taxon>
        <taxon>Araneomorphae</taxon>
        <taxon>Entelegynae</taxon>
        <taxon>Araneoidea</taxon>
        <taxon>Araneidae</taxon>
        <taxon>Caerostris</taxon>
    </lineage>
</organism>
<dbReference type="Proteomes" id="UP001054837">
    <property type="component" value="Unassembled WGS sequence"/>
</dbReference>
<name>A0AAV4NPS3_9ARAC</name>
<comment type="caution">
    <text evidence="1">The sequence shown here is derived from an EMBL/GenBank/DDBJ whole genome shotgun (WGS) entry which is preliminary data.</text>
</comment>
<dbReference type="AlphaFoldDB" id="A0AAV4NPS3"/>
<sequence>MKLIRVGVNGVVIYRQPLVVCLVSKRNSRTRRYVSVETTRTARGRVLSLFLLMAEVLDGTLNATSNSWSTDELFEEFLWEQETMFLEIR</sequence>
<evidence type="ECO:0000313" key="1">
    <source>
        <dbReference type="EMBL" id="GIX86920.1"/>
    </source>
</evidence>
<dbReference type="EMBL" id="BPLQ01001940">
    <property type="protein sequence ID" value="GIX86920.1"/>
    <property type="molecule type" value="Genomic_DNA"/>
</dbReference>
<gene>
    <name evidence="1" type="ORF">CDAR_550651</name>
</gene>
<reference evidence="1 2" key="1">
    <citation type="submission" date="2021-06" db="EMBL/GenBank/DDBJ databases">
        <title>Caerostris darwini draft genome.</title>
        <authorList>
            <person name="Kono N."/>
            <person name="Arakawa K."/>
        </authorList>
    </citation>
    <scope>NUCLEOTIDE SEQUENCE [LARGE SCALE GENOMIC DNA]</scope>
</reference>
<protein>
    <submittedName>
        <fullName evidence="1">Uncharacterized protein</fullName>
    </submittedName>
</protein>
<evidence type="ECO:0000313" key="2">
    <source>
        <dbReference type="Proteomes" id="UP001054837"/>
    </source>
</evidence>
<accession>A0AAV4NPS3</accession>
<proteinExistence type="predicted"/>
<keyword evidence="2" id="KW-1185">Reference proteome</keyword>